<evidence type="ECO:0000313" key="10">
    <source>
        <dbReference type="EMBL" id="HGV55187.1"/>
    </source>
</evidence>
<evidence type="ECO:0000256" key="5">
    <source>
        <dbReference type="ARBA" id="ARBA00022741"/>
    </source>
</evidence>
<organism evidence="10">
    <name type="scientific">Caldimicrobium thiodismutans</name>
    <dbReference type="NCBI Taxonomy" id="1653476"/>
    <lineage>
        <taxon>Bacteria</taxon>
        <taxon>Pseudomonadati</taxon>
        <taxon>Thermodesulfobacteriota</taxon>
        <taxon>Thermodesulfobacteria</taxon>
        <taxon>Thermodesulfobacteriales</taxon>
        <taxon>Thermodesulfobacteriaceae</taxon>
        <taxon>Caldimicrobium</taxon>
    </lineage>
</organism>
<dbReference type="SMART" id="SM00387">
    <property type="entry name" value="HATPase_c"/>
    <property type="match status" value="1"/>
</dbReference>
<dbReference type="PANTHER" id="PTHR43065:SF10">
    <property type="entry name" value="PEROXIDE STRESS-ACTIVATED HISTIDINE KINASE MAK3"/>
    <property type="match status" value="1"/>
</dbReference>
<name>A0A832LW05_9BACT</name>
<dbReference type="GO" id="GO:0042802">
    <property type="term" value="F:identical protein binding"/>
    <property type="evidence" value="ECO:0007669"/>
    <property type="project" value="UniProtKB-ARBA"/>
</dbReference>
<dbReference type="FunFam" id="3.30.565.10:FF:000042">
    <property type="entry name" value="Two-component sensor histidine kinase KdpD"/>
    <property type="match status" value="1"/>
</dbReference>
<dbReference type="InterPro" id="IPR036097">
    <property type="entry name" value="HisK_dim/P_sf"/>
</dbReference>
<dbReference type="InterPro" id="IPR005467">
    <property type="entry name" value="His_kinase_dom"/>
</dbReference>
<dbReference type="CDD" id="cd00082">
    <property type="entry name" value="HisKA"/>
    <property type="match status" value="1"/>
</dbReference>
<keyword evidence="4" id="KW-0808">Transferase</keyword>
<dbReference type="Gene3D" id="1.10.287.130">
    <property type="match status" value="1"/>
</dbReference>
<dbReference type="PANTHER" id="PTHR43065">
    <property type="entry name" value="SENSOR HISTIDINE KINASE"/>
    <property type="match status" value="1"/>
</dbReference>
<dbReference type="PRINTS" id="PR00344">
    <property type="entry name" value="BCTRLSENSOR"/>
</dbReference>
<accession>A0A832LW05</accession>
<evidence type="ECO:0000256" key="2">
    <source>
        <dbReference type="ARBA" id="ARBA00012438"/>
    </source>
</evidence>
<keyword evidence="8" id="KW-0902">Two-component regulatory system</keyword>
<evidence type="ECO:0000256" key="4">
    <source>
        <dbReference type="ARBA" id="ARBA00022679"/>
    </source>
</evidence>
<sequence length="337" mass="38480">MNNTTHKKWDEFPYPAVLAKYTVKAKKHLILDVNRAFLEAFKTLTNFPKKSFLEDLFGPYFDEPGLTNFPFMGHSYFLVNFPLEGKNSLHLFIEEKAWLRFPHWFHTERLASLGKLAGEISHELKNPLGGILLYANMLKEELGPRHKLQEIVDKIIALTTRCKIISKALLDFGKPEQGKKEWVNLNQIILTIYDLIADYSIFKRVNFIFKLDPNLPLFYANPTQMEQVFLNLFSNAAEAMKGEGDLYVETKGRDDRIVIKVTDTGPGIPQEILPYIFDPFFTTKSKGKGTGLGLSICHSIIKRHGGTIKVENLPEKGASFEITLPLATREALREDVF</sequence>
<dbReference type="InterPro" id="IPR003594">
    <property type="entry name" value="HATPase_dom"/>
</dbReference>
<dbReference type="PROSITE" id="PS50109">
    <property type="entry name" value="HIS_KIN"/>
    <property type="match status" value="1"/>
</dbReference>
<evidence type="ECO:0000256" key="6">
    <source>
        <dbReference type="ARBA" id="ARBA00022777"/>
    </source>
</evidence>
<evidence type="ECO:0000256" key="7">
    <source>
        <dbReference type="ARBA" id="ARBA00022840"/>
    </source>
</evidence>
<feature type="domain" description="Histidine kinase" evidence="9">
    <location>
        <begin position="119"/>
        <end position="328"/>
    </location>
</feature>
<dbReference type="SUPFAM" id="SSF47384">
    <property type="entry name" value="Homodimeric domain of signal transducing histidine kinase"/>
    <property type="match status" value="1"/>
</dbReference>
<evidence type="ECO:0000259" key="9">
    <source>
        <dbReference type="PROSITE" id="PS50109"/>
    </source>
</evidence>
<dbReference type="InterPro" id="IPR036890">
    <property type="entry name" value="HATPase_C_sf"/>
</dbReference>
<dbReference type="GO" id="GO:0005524">
    <property type="term" value="F:ATP binding"/>
    <property type="evidence" value="ECO:0007669"/>
    <property type="project" value="UniProtKB-KW"/>
</dbReference>
<reference evidence="10" key="1">
    <citation type="journal article" date="2020" name="mSystems">
        <title>Genome- and Community-Level Interaction Insights into Carbon Utilization and Element Cycling Functions of Hydrothermarchaeota in Hydrothermal Sediment.</title>
        <authorList>
            <person name="Zhou Z."/>
            <person name="Liu Y."/>
            <person name="Xu W."/>
            <person name="Pan J."/>
            <person name="Luo Z.H."/>
            <person name="Li M."/>
        </authorList>
    </citation>
    <scope>NUCLEOTIDE SEQUENCE [LARGE SCALE GENOMIC DNA]</scope>
    <source>
        <strain evidence="10">SpSt-605</strain>
    </source>
</reference>
<keyword evidence="6" id="KW-0418">Kinase</keyword>
<evidence type="ECO:0000256" key="1">
    <source>
        <dbReference type="ARBA" id="ARBA00000085"/>
    </source>
</evidence>
<dbReference type="GO" id="GO:0000155">
    <property type="term" value="F:phosphorelay sensor kinase activity"/>
    <property type="evidence" value="ECO:0007669"/>
    <property type="project" value="InterPro"/>
</dbReference>
<dbReference type="AlphaFoldDB" id="A0A832LW05"/>
<dbReference type="Pfam" id="PF00512">
    <property type="entry name" value="HisKA"/>
    <property type="match status" value="1"/>
</dbReference>
<dbReference type="SUPFAM" id="SSF55874">
    <property type="entry name" value="ATPase domain of HSP90 chaperone/DNA topoisomerase II/histidine kinase"/>
    <property type="match status" value="1"/>
</dbReference>
<dbReference type="EMBL" id="DSZU01000064">
    <property type="protein sequence ID" value="HGV55187.1"/>
    <property type="molecule type" value="Genomic_DNA"/>
</dbReference>
<keyword evidence="7" id="KW-0067">ATP-binding</keyword>
<dbReference type="Pfam" id="PF02518">
    <property type="entry name" value="HATPase_c"/>
    <property type="match status" value="1"/>
</dbReference>
<dbReference type="InterPro" id="IPR003661">
    <property type="entry name" value="HisK_dim/P_dom"/>
</dbReference>
<dbReference type="EC" id="2.7.13.3" evidence="2"/>
<comment type="caution">
    <text evidence="10">The sequence shown here is derived from an EMBL/GenBank/DDBJ whole genome shotgun (WGS) entry which is preliminary data.</text>
</comment>
<keyword evidence="3" id="KW-0597">Phosphoprotein</keyword>
<dbReference type="Gene3D" id="3.30.565.10">
    <property type="entry name" value="Histidine kinase-like ATPase, C-terminal domain"/>
    <property type="match status" value="1"/>
</dbReference>
<comment type="catalytic activity">
    <reaction evidence="1">
        <text>ATP + protein L-histidine = ADP + protein N-phospho-L-histidine.</text>
        <dbReference type="EC" id="2.7.13.3"/>
    </reaction>
</comment>
<gene>
    <name evidence="10" type="ORF">ENT73_03775</name>
</gene>
<evidence type="ECO:0000256" key="3">
    <source>
        <dbReference type="ARBA" id="ARBA00022553"/>
    </source>
</evidence>
<evidence type="ECO:0000256" key="8">
    <source>
        <dbReference type="ARBA" id="ARBA00023012"/>
    </source>
</evidence>
<protein>
    <recommendedName>
        <fullName evidence="2">histidine kinase</fullName>
        <ecNumber evidence="2">2.7.13.3</ecNumber>
    </recommendedName>
</protein>
<proteinExistence type="predicted"/>
<dbReference type="InterPro" id="IPR004358">
    <property type="entry name" value="Sig_transdc_His_kin-like_C"/>
</dbReference>
<dbReference type="SMART" id="SM00388">
    <property type="entry name" value="HisKA"/>
    <property type="match status" value="1"/>
</dbReference>
<keyword evidence="5" id="KW-0547">Nucleotide-binding</keyword>